<dbReference type="Pfam" id="PF25878">
    <property type="entry name" value="HH_AAEA_pHBA"/>
    <property type="match status" value="1"/>
</dbReference>
<evidence type="ECO:0000256" key="3">
    <source>
        <dbReference type="ARBA" id="ARBA00022989"/>
    </source>
</evidence>
<keyword evidence="2" id="KW-0812">Transmembrane</keyword>
<dbReference type="InterPro" id="IPR006143">
    <property type="entry name" value="RND_pump_MFP"/>
</dbReference>
<evidence type="ECO:0000256" key="1">
    <source>
        <dbReference type="ARBA" id="ARBA00009477"/>
    </source>
</evidence>
<dbReference type="PANTHER" id="PTHR30367:SF12">
    <property type="entry name" value="P-HYDROXYBENZOIC ACID EFFLUX PUMP SUBUNIT AAEA"/>
    <property type="match status" value="1"/>
</dbReference>
<dbReference type="HOGENOM" id="CLU_018816_15_2_5"/>
<evidence type="ECO:0000313" key="8">
    <source>
        <dbReference type="Proteomes" id="UP000005324"/>
    </source>
</evidence>
<dbReference type="Pfam" id="PF25963">
    <property type="entry name" value="Beta-barrel_AAEA"/>
    <property type="match status" value="1"/>
</dbReference>
<dbReference type="SUPFAM" id="SSF111369">
    <property type="entry name" value="HlyD-like secretion proteins"/>
    <property type="match status" value="1"/>
</dbReference>
<dbReference type="PANTHER" id="PTHR30367">
    <property type="entry name" value="P-HYDROXYBENZOIC ACID EFFLUX PUMP SUBUNIT AAEA-RELATED"/>
    <property type="match status" value="1"/>
</dbReference>
<protein>
    <submittedName>
        <fullName evidence="7">Efflux transporter, RND family, MFP subunit</fullName>
    </submittedName>
</protein>
<feature type="domain" description="p-hydroxybenzoic acid efflux pump subunit AaeA-like beta-barrel" evidence="6">
    <location>
        <begin position="190"/>
        <end position="284"/>
    </location>
</feature>
<dbReference type="RefSeq" id="WP_007004389.1">
    <property type="nucleotide sequence ID" value="NZ_GG770779.1"/>
</dbReference>
<keyword evidence="3" id="KW-1133">Transmembrane helix</keyword>
<dbReference type="GO" id="GO:0022857">
    <property type="term" value="F:transmembrane transporter activity"/>
    <property type="evidence" value="ECO:0007669"/>
    <property type="project" value="InterPro"/>
</dbReference>
<evidence type="ECO:0000256" key="2">
    <source>
        <dbReference type="ARBA" id="ARBA00022692"/>
    </source>
</evidence>
<organism evidence="7 8">
    <name type="scientific">Pseudoroseomonas cervicalis ATCC 49957</name>
    <dbReference type="NCBI Taxonomy" id="525371"/>
    <lineage>
        <taxon>Bacteria</taxon>
        <taxon>Pseudomonadati</taxon>
        <taxon>Pseudomonadota</taxon>
        <taxon>Alphaproteobacteria</taxon>
        <taxon>Acetobacterales</taxon>
        <taxon>Roseomonadaceae</taxon>
        <taxon>Roseomonas</taxon>
    </lineage>
</organism>
<evidence type="ECO:0000259" key="6">
    <source>
        <dbReference type="Pfam" id="PF25963"/>
    </source>
</evidence>
<dbReference type="InterPro" id="IPR050393">
    <property type="entry name" value="MFP_Efflux_Pump"/>
</dbReference>
<dbReference type="Gene3D" id="2.40.30.170">
    <property type="match status" value="1"/>
</dbReference>
<feature type="domain" description="p-hydroxybenzoic acid efflux pump subunit AaeA alpha-helical hairpin" evidence="5">
    <location>
        <begin position="81"/>
        <end position="152"/>
    </location>
</feature>
<dbReference type="EMBL" id="ADVL01000320">
    <property type="protein sequence ID" value="EFH11810.1"/>
    <property type="molecule type" value="Genomic_DNA"/>
</dbReference>
<comment type="caution">
    <text evidence="7">The sequence shown here is derived from an EMBL/GenBank/DDBJ whole genome shotgun (WGS) entry which is preliminary data.</text>
</comment>
<gene>
    <name evidence="7" type="ORF">HMPREF0731_1972</name>
</gene>
<keyword evidence="8" id="KW-1185">Reference proteome</keyword>
<dbReference type="GO" id="GO:0016020">
    <property type="term" value="C:membrane"/>
    <property type="evidence" value="ECO:0007669"/>
    <property type="project" value="InterPro"/>
</dbReference>
<reference evidence="7 8" key="1">
    <citation type="submission" date="2010-04" db="EMBL/GenBank/DDBJ databases">
        <authorList>
            <person name="Qin X."/>
            <person name="Bachman B."/>
            <person name="Battles P."/>
            <person name="Bell A."/>
            <person name="Bess C."/>
            <person name="Bickham C."/>
            <person name="Chaboub L."/>
            <person name="Chen D."/>
            <person name="Coyle M."/>
            <person name="Deiros D.R."/>
            <person name="Dinh H."/>
            <person name="Forbes L."/>
            <person name="Fowler G."/>
            <person name="Francisco L."/>
            <person name="Fu Q."/>
            <person name="Gubbala S."/>
            <person name="Hale W."/>
            <person name="Han Y."/>
            <person name="Hemphill L."/>
            <person name="Highlander S.K."/>
            <person name="Hirani K."/>
            <person name="Hogues M."/>
            <person name="Jackson L."/>
            <person name="Jakkamsetti A."/>
            <person name="Javaid M."/>
            <person name="Jiang H."/>
            <person name="Korchina V."/>
            <person name="Kovar C."/>
            <person name="Lara F."/>
            <person name="Lee S."/>
            <person name="Mata R."/>
            <person name="Mathew T."/>
            <person name="Moen C."/>
            <person name="Morales K."/>
            <person name="Munidasa M."/>
            <person name="Nazareth L."/>
            <person name="Ngo R."/>
            <person name="Nguyen L."/>
            <person name="Okwuonu G."/>
            <person name="Ongeri F."/>
            <person name="Patil S."/>
            <person name="Petrosino J."/>
            <person name="Pham C."/>
            <person name="Pham P."/>
            <person name="Pu L.-L."/>
            <person name="Puazo M."/>
            <person name="Raj R."/>
            <person name="Reid J."/>
            <person name="Rouhana J."/>
            <person name="Saada N."/>
            <person name="Shang Y."/>
            <person name="Simmons D."/>
            <person name="Thornton R."/>
            <person name="Warren J."/>
            <person name="Weissenberger G."/>
            <person name="Zhang J."/>
            <person name="Zhang L."/>
            <person name="Zhou C."/>
            <person name="Zhu D."/>
            <person name="Muzny D."/>
            <person name="Worley K."/>
            <person name="Gibbs R."/>
        </authorList>
    </citation>
    <scope>NUCLEOTIDE SEQUENCE [LARGE SCALE GENOMIC DNA]</scope>
    <source>
        <strain evidence="7 8">ATCC 49957</strain>
    </source>
</reference>
<comment type="similarity">
    <text evidence="1">Belongs to the membrane fusion protein (MFP) (TC 8.A.1) family.</text>
</comment>
<proteinExistence type="inferred from homology"/>
<evidence type="ECO:0000259" key="5">
    <source>
        <dbReference type="Pfam" id="PF25878"/>
    </source>
</evidence>
<evidence type="ECO:0000256" key="4">
    <source>
        <dbReference type="ARBA" id="ARBA00023136"/>
    </source>
</evidence>
<dbReference type="InterPro" id="IPR058634">
    <property type="entry name" value="AaeA-lik-b-barrel"/>
</dbReference>
<name>D5RLL1_9PROT</name>
<dbReference type="AlphaFoldDB" id="D5RLL1"/>
<dbReference type="OrthoDB" id="9811754at2"/>
<sequence>MKPLFARFIRIAVTLLLVAAALFAARELWRYYMEAPWTRDGRVRADIIGVAPDVSGFVAEVLVQDNAVVAQGQPLFRLDQARFALALQQAEAVVESRTASLERARRDERRYDRLDAGIVSQQRQEQAHSDAATAAASLQEAEAARELARLNLARTEIRAPAAGTITNLTLRPGAYVSAGSAVMALVDAGSLHVQGYFEETKLARIHPGDPVRVTLMGDGRVLSGHVESIAGGIEDRERSAGLVANVNPTFSWVRLAQRVPVRVKLDAVPEGLRLIPGRTATVSVIED</sequence>
<dbReference type="Proteomes" id="UP000005324">
    <property type="component" value="Unassembled WGS sequence"/>
</dbReference>
<accession>D5RLL1</accession>
<keyword evidence="4" id="KW-0472">Membrane</keyword>
<dbReference type="InterPro" id="IPR058632">
    <property type="entry name" value="HH_AaeA"/>
</dbReference>
<dbReference type="Gene3D" id="2.40.50.100">
    <property type="match status" value="1"/>
</dbReference>
<dbReference type="NCBIfam" id="TIGR01730">
    <property type="entry name" value="RND_mfp"/>
    <property type="match status" value="1"/>
</dbReference>
<evidence type="ECO:0000313" key="7">
    <source>
        <dbReference type="EMBL" id="EFH11810.1"/>
    </source>
</evidence>